<organism evidence="2 3">
    <name type="scientific">Gomphillus americanus</name>
    <dbReference type="NCBI Taxonomy" id="1940652"/>
    <lineage>
        <taxon>Eukaryota</taxon>
        <taxon>Fungi</taxon>
        <taxon>Dikarya</taxon>
        <taxon>Ascomycota</taxon>
        <taxon>Pezizomycotina</taxon>
        <taxon>Lecanoromycetes</taxon>
        <taxon>OSLEUM clade</taxon>
        <taxon>Ostropomycetidae</taxon>
        <taxon>Ostropales</taxon>
        <taxon>Graphidaceae</taxon>
        <taxon>Gomphilloideae</taxon>
        <taxon>Gomphillus</taxon>
    </lineage>
</organism>
<feature type="compositionally biased region" description="Polar residues" evidence="1">
    <location>
        <begin position="639"/>
        <end position="673"/>
    </location>
</feature>
<feature type="region of interest" description="Disordered" evidence="1">
    <location>
        <begin position="296"/>
        <end position="340"/>
    </location>
</feature>
<dbReference type="EMBL" id="CAJPDQ010000005">
    <property type="protein sequence ID" value="CAF9910323.1"/>
    <property type="molecule type" value="Genomic_DNA"/>
</dbReference>
<feature type="region of interest" description="Disordered" evidence="1">
    <location>
        <begin position="639"/>
        <end position="753"/>
    </location>
</feature>
<feature type="compositionally biased region" description="Basic and acidic residues" evidence="1">
    <location>
        <begin position="701"/>
        <end position="713"/>
    </location>
</feature>
<feature type="compositionally biased region" description="Polar residues" evidence="1">
    <location>
        <begin position="715"/>
        <end position="732"/>
    </location>
</feature>
<name>A0A8H3ERJ2_9LECA</name>
<feature type="region of interest" description="Disordered" evidence="1">
    <location>
        <begin position="150"/>
        <end position="178"/>
    </location>
</feature>
<feature type="compositionally biased region" description="Polar residues" evidence="1">
    <location>
        <begin position="971"/>
        <end position="980"/>
    </location>
</feature>
<dbReference type="Proteomes" id="UP000664169">
    <property type="component" value="Unassembled WGS sequence"/>
</dbReference>
<feature type="region of interest" description="Disordered" evidence="1">
    <location>
        <begin position="592"/>
        <end position="617"/>
    </location>
</feature>
<feature type="compositionally biased region" description="Polar residues" evidence="1">
    <location>
        <begin position="1223"/>
        <end position="1232"/>
    </location>
</feature>
<feature type="compositionally biased region" description="Low complexity" evidence="1">
    <location>
        <begin position="1079"/>
        <end position="1098"/>
    </location>
</feature>
<feature type="region of interest" description="Disordered" evidence="1">
    <location>
        <begin position="69"/>
        <end position="102"/>
    </location>
</feature>
<proteinExistence type="predicted"/>
<evidence type="ECO:0000313" key="2">
    <source>
        <dbReference type="EMBL" id="CAF9910323.1"/>
    </source>
</evidence>
<feature type="compositionally biased region" description="Low complexity" evidence="1">
    <location>
        <begin position="231"/>
        <end position="244"/>
    </location>
</feature>
<keyword evidence="3" id="KW-1185">Reference proteome</keyword>
<accession>A0A8H3ERJ2</accession>
<feature type="region of interest" description="Disordered" evidence="1">
    <location>
        <begin position="1200"/>
        <end position="1232"/>
    </location>
</feature>
<sequence>MSSFLNPYNIPRPASRVGVAYVLHSLTIEALHQEHANKPILPFNPADQDNLTIGEDGVIRFACEKEEVPLTSTTPQPLISAPQPSTWDHTQPRPASRNEGPRSNVVAALHQESADKPFLPYNPADPENLTIGEDGIIRFSYEEEIPTASTAAPLLPFQSPAPIRSTSRPASRNGESRSDVISALHQECAIKPLLPYSPADPNNLTIEEDGIIRFAHEQMASPTDDAPQPLSSSYKSLSSTQSISRPASRNEKFFTNVVLALQEEHANKPLLPFNPTNPNNLTIGEDGIIRFASAEETSPTGTVFDSDETSIANHSSDTSLSSPDEDQSTDDKSQKEFQVYDNPVPQAELLITTIPSEKDNEDFPANIEVAPTENTNESSEECIDSTESTTLDRALSLQVILQQVPSDSLPEPVNQINHILDDPAISLVQAPFSSVELDEEEIEEDEHFQQLIYNLRITAPKNVDTSFLDAPFEYHESLLQDLQELKTSTWHGQTDIFMDPAVILVGKPQSVEKWDNNDNCEARAAHFAELLNGLKHSAANQESPMLTMSDTAIEGNFDIFLQKFAISAVKGIPPIFWSTDKAALMTLRTQSADQVTVSDTEKEAVTQSQPVDESCDDEDRVIEKAQFVDLLLDPKQNATLQESSTHSPSSELYKTALQAQSPQEATTSNTKQNLADEEPIVEVKNDKNPPVKKSRFANFLRELKPDAADDKTPEPIQQTQSIDTPTLSSTEQKIAEEQSVEKPDNDEGPSNTKSRFANFLWELNCSAIDSELPETRSSNETDRAMTQAQPSNEVVVPIVKQKTAVEQLTQRSNKAKKPRTTKSRFAEFLHELEHDAGDDKPSESYTNNGTASVISPAPSSDIPAISTIEQNIEEPQPVESTNDGGLVAEKVHFADLLLGLKLSSVGNNPSLTGSRETILSTIAEIESFDNSTIETVQTDPEPEVAKEQDSIGGRVAEKAHFAELLRGLRDSATNETSDPHLSNEIPVTASHDRSSNTPTMSSEEQKTRDINSPISASSTDEPNTPQLQPNSPIPTIPSENAANPVPIQQKIQQYLSGLRCSDEEFERQTFGRWQDPNPSLSSSSSSTAPSTASGTETSNIPFLKPGSLMNIFWDVASRFEPELLDNPIPLEARQEDHSMHRAVWPLEDDFDCPLFGYSIRTVHNLETIKHSQRKASNTSCSCSFGTPHYAQHTLSSQAKVVDSSKASKTQHPRVTDLKGSRGCSKSPSPTAG</sequence>
<dbReference type="AlphaFoldDB" id="A0A8H3ERJ2"/>
<feature type="compositionally biased region" description="Basic and acidic residues" evidence="1">
    <location>
        <begin position="943"/>
        <end position="969"/>
    </location>
</feature>
<comment type="caution">
    <text evidence="2">The sequence shown here is derived from an EMBL/GenBank/DDBJ whole genome shotgun (WGS) entry which is preliminary data.</text>
</comment>
<feature type="compositionally biased region" description="Polar residues" evidence="1">
    <location>
        <begin position="1200"/>
        <end position="1209"/>
    </location>
</feature>
<evidence type="ECO:0000256" key="1">
    <source>
        <dbReference type="SAM" id="MobiDB-lite"/>
    </source>
</evidence>
<feature type="region of interest" description="Disordered" evidence="1">
    <location>
        <begin position="221"/>
        <end position="246"/>
    </location>
</feature>
<feature type="compositionally biased region" description="Polar residues" evidence="1">
    <location>
        <begin position="929"/>
        <end position="938"/>
    </location>
</feature>
<feature type="region of interest" description="Disordered" evidence="1">
    <location>
        <begin position="929"/>
        <end position="1041"/>
    </location>
</feature>
<feature type="compositionally biased region" description="Polar residues" evidence="1">
    <location>
        <begin position="1010"/>
        <end position="1030"/>
    </location>
</feature>
<feature type="compositionally biased region" description="Polar residues" evidence="1">
    <location>
        <begin position="70"/>
        <end position="89"/>
    </location>
</feature>
<feature type="compositionally biased region" description="Polar residues" evidence="1">
    <location>
        <begin position="296"/>
        <end position="322"/>
    </location>
</feature>
<protein>
    <submittedName>
        <fullName evidence="2">Uncharacterized protein</fullName>
    </submittedName>
</protein>
<evidence type="ECO:0000313" key="3">
    <source>
        <dbReference type="Proteomes" id="UP000664169"/>
    </source>
</evidence>
<feature type="region of interest" description="Disordered" evidence="1">
    <location>
        <begin position="1066"/>
        <end position="1100"/>
    </location>
</feature>
<feature type="compositionally biased region" description="Basic and acidic residues" evidence="1">
    <location>
        <begin position="733"/>
        <end position="745"/>
    </location>
</feature>
<gene>
    <name evidence="2" type="ORF">GOMPHAMPRED_007045</name>
</gene>
<reference evidence="2" key="1">
    <citation type="submission" date="2021-03" db="EMBL/GenBank/DDBJ databases">
        <authorList>
            <person name="Tagirdzhanova G."/>
        </authorList>
    </citation>
    <scope>NUCLEOTIDE SEQUENCE</scope>
</reference>